<dbReference type="OrthoDB" id="10259038at2759"/>
<feature type="compositionally biased region" description="Polar residues" evidence="2">
    <location>
        <begin position="406"/>
        <end position="423"/>
    </location>
</feature>
<feature type="compositionally biased region" description="Low complexity" evidence="2">
    <location>
        <begin position="34"/>
        <end position="49"/>
    </location>
</feature>
<reference evidence="3 4" key="1">
    <citation type="journal article" date="2010" name="BMC Genomics">
        <title>Genome analysis and comparative genomics of a Giardia intestinalis assemblage E isolate.</title>
        <authorList>
            <person name="Jerlstrom-Hultqvist J."/>
            <person name="Franzen O."/>
            <person name="Ankarklev J."/>
            <person name="Xu F."/>
            <person name="Nohynkova E."/>
            <person name="Andersson J.O."/>
            <person name="Svard S.G."/>
            <person name="Andersson B."/>
        </authorList>
    </citation>
    <scope>NUCLEOTIDE SEQUENCE [LARGE SCALE GENOMIC DNA]</scope>
    <source>
        <strain evidence="3 4">P15</strain>
    </source>
</reference>
<feature type="region of interest" description="Disordered" evidence="2">
    <location>
        <begin position="406"/>
        <end position="503"/>
    </location>
</feature>
<evidence type="ECO:0000256" key="2">
    <source>
        <dbReference type="SAM" id="MobiDB-lite"/>
    </source>
</evidence>
<feature type="compositionally biased region" description="Polar residues" evidence="2">
    <location>
        <begin position="50"/>
        <end position="66"/>
    </location>
</feature>
<feature type="compositionally biased region" description="Basic residues" evidence="2">
    <location>
        <begin position="602"/>
        <end position="611"/>
    </location>
</feature>
<dbReference type="Proteomes" id="UP000008974">
    <property type="component" value="Unassembled WGS sequence"/>
</dbReference>
<protein>
    <submittedName>
        <fullName evidence="3">Uncharacterized protein</fullName>
    </submittedName>
</protein>
<dbReference type="OMA" id="IQEHSPH"/>
<feature type="compositionally biased region" description="Basic and acidic residues" evidence="2">
    <location>
        <begin position="222"/>
        <end position="231"/>
    </location>
</feature>
<dbReference type="EMBL" id="ACVC01000158">
    <property type="protein sequence ID" value="EFO62914.1"/>
    <property type="molecule type" value="Genomic_DNA"/>
</dbReference>
<dbReference type="AlphaFoldDB" id="E1F3P2"/>
<feature type="coiled-coil region" evidence="1">
    <location>
        <begin position="519"/>
        <end position="567"/>
    </location>
</feature>
<proteinExistence type="predicted"/>
<dbReference type="VEuPathDB" id="GiardiaDB:GLP15_309"/>
<evidence type="ECO:0000313" key="4">
    <source>
        <dbReference type="Proteomes" id="UP000008974"/>
    </source>
</evidence>
<feature type="region of interest" description="Disordered" evidence="2">
    <location>
        <begin position="222"/>
        <end position="270"/>
    </location>
</feature>
<gene>
    <name evidence="3" type="ORF">GLP15_309</name>
</gene>
<keyword evidence="1" id="KW-0175">Coiled coil</keyword>
<comment type="caution">
    <text evidence="3">The sequence shown here is derived from an EMBL/GenBank/DDBJ whole genome shotgun (WGS) entry which is preliminary data.</text>
</comment>
<sequence>MKMRGDLAERIAGRTFSALLEKLGEQIHLSKSQTQIASASSSMSHSNPSPTAYQSQPDVDINTYSLGPQASNCSSLTEDWTQSTSFYSQTSHSHISTQSNDPEEYSLHSYSYSSSDAYYSSNASYSYYSDSNNEDNIEASNQIPSAAHTENSLPKKLLRAIIRENPYIFSQLKSSLGSDPSHSNKFNQPLEPLEYKFSIGEMRKIKEIGEDLVAAAQNALKEEARRQRETSSRLSRPKYGVTTTPSSPSHHRQADFIPKRSSKTSKRRQPAIVLEVPQLTKGTTTSTVCSSSTTTELSSPLAGLVTDQHSVKTFAQDVSTSSGQVDEPLILSHVQRDYLKVTQPLIQEHSPHRLSIPGSTNNTFSVMEQKVHNNMPKGSITSIATPQELLASVALVGSIPDTHSTIEATSKQHVASQTSSTNSSKRKAGDSLISLLGTGSRSKPLSSSALEVSGELPEPASHLVTTKPSSLTRTQPTIDLTLTTTAPQPGNASASYQPRSFSSLSQQLRTARLQSDQVIKELKDKIATLELKLKDEKQRNASTSKELRNLRERKRVLEGQLKKKIEEKDLTTWEAQKKALKMNMSLIRTISAMKTNPSGSKTQRRHSHRQVPSHMLTRQNSDYPEPALPLLSASLPLVEIAPPTTKLSASKANSIPPSVKLCSSVEQSADVNEIVVCSHKRQPHSSGAHDLNKLFVDTCNRTIRDALADVYSPDSATIPVFASADLPTLHIETTPPPPIISADHELDSSVDRQKLLESDISPEVTVGKLKPQDDDKDGESARTYTLPVDKQLFQKDLHKNASIVLGNQAHLDSELKHLRPPIAPRQESRARSIRRHGECVALFLFPSPTRYPADAAEITRLIVSISTNISSSPGLLSNDQENMQENLRLVRELIESPDLSIFNYPLFSAKLIAAMFCTYGPTSFPVFSTVIYRISDLLLTEIVGLAKTPADPTLYEIECRLYTYILNIIRGTCLLVMSANMCTSLQPEESSLQILLLAFNSLGEFISSANVFLEDTSLYIVVSTSVESIFSTMLAQNTDSLSLSTTPIVSRSAGENHQTHFSITETDQENLLTVVIEAVILLCRQMLSESDCSDSKSEIRYYQNHALCSIASLLHCMSVLLQRDNLSVNNSALLTQLRRRIADTIPALSLVPCV</sequence>
<feature type="compositionally biased region" description="Low complexity" evidence="2">
    <location>
        <begin position="472"/>
        <end position="485"/>
    </location>
</feature>
<feature type="compositionally biased region" description="Basic residues" evidence="2">
    <location>
        <begin position="260"/>
        <end position="269"/>
    </location>
</feature>
<evidence type="ECO:0000256" key="1">
    <source>
        <dbReference type="SAM" id="Coils"/>
    </source>
</evidence>
<evidence type="ECO:0000313" key="3">
    <source>
        <dbReference type="EMBL" id="EFO62914.1"/>
    </source>
</evidence>
<feature type="compositionally biased region" description="Polar residues" evidence="2">
    <location>
        <begin position="486"/>
        <end position="503"/>
    </location>
</feature>
<name>E1F3P2_GIAIA</name>
<organism evidence="3 4">
    <name type="scientific">Giardia intestinalis (strain P15)</name>
    <name type="common">Giardia lamblia</name>
    <dbReference type="NCBI Taxonomy" id="658858"/>
    <lineage>
        <taxon>Eukaryota</taxon>
        <taxon>Metamonada</taxon>
        <taxon>Diplomonadida</taxon>
        <taxon>Hexamitidae</taxon>
        <taxon>Giardiinae</taxon>
        <taxon>Giardia</taxon>
    </lineage>
</organism>
<accession>E1F3P2</accession>
<feature type="compositionally biased region" description="Polar residues" evidence="2">
    <location>
        <begin position="437"/>
        <end position="450"/>
    </location>
</feature>
<feature type="region of interest" description="Disordered" evidence="2">
    <location>
        <begin position="595"/>
        <end position="622"/>
    </location>
</feature>
<feature type="region of interest" description="Disordered" evidence="2">
    <location>
        <begin position="34"/>
        <end position="66"/>
    </location>
</feature>